<reference evidence="9 10" key="2">
    <citation type="submission" date="2008-10" db="EMBL/GenBank/DDBJ databases">
        <authorList>
            <person name="Fulton L."/>
            <person name="Clifton S."/>
            <person name="Fulton B."/>
            <person name="Xu J."/>
            <person name="Minx P."/>
            <person name="Pepin K.H."/>
            <person name="Johnson M."/>
            <person name="Thiruvilangam P."/>
            <person name="Bhonagiri V."/>
            <person name="Nash W.E."/>
            <person name="Mardis E.R."/>
            <person name="Wilson R.K."/>
        </authorList>
    </citation>
    <scope>NUCLEOTIDE SEQUENCE [LARGE SCALE GENOMIC DNA]</scope>
    <source>
        <strain evidence="9 10">DSM 13279</strain>
    </source>
</reference>
<comment type="caution">
    <text evidence="9">The sequence shown here is derived from an EMBL/GenBank/DDBJ whole genome shotgun (WGS) entry which is preliminary data.</text>
</comment>
<comment type="subcellular location">
    <subcellularLocation>
        <location evidence="1">Endomembrane system</location>
        <topology evidence="1">Multi-pass membrane protein</topology>
    </subcellularLocation>
</comment>
<dbReference type="SUPFAM" id="SSF103473">
    <property type="entry name" value="MFS general substrate transporter"/>
    <property type="match status" value="1"/>
</dbReference>
<dbReference type="PANTHER" id="PTHR23514">
    <property type="entry name" value="BYPASS OF STOP CODON PROTEIN 6"/>
    <property type="match status" value="1"/>
</dbReference>
<feature type="transmembrane region" description="Helical" evidence="8">
    <location>
        <begin position="337"/>
        <end position="357"/>
    </location>
</feature>
<keyword evidence="4 8" id="KW-0812">Transmembrane</keyword>
<feature type="transmembrane region" description="Helical" evidence="8">
    <location>
        <begin position="34"/>
        <end position="59"/>
    </location>
</feature>
<keyword evidence="6 8" id="KW-0472">Membrane</keyword>
<evidence type="ECO:0000256" key="8">
    <source>
        <dbReference type="SAM" id="Phobius"/>
    </source>
</evidence>
<evidence type="ECO:0000256" key="6">
    <source>
        <dbReference type="ARBA" id="ARBA00023136"/>
    </source>
</evidence>
<proteinExistence type="inferred from homology"/>
<evidence type="ECO:0000256" key="2">
    <source>
        <dbReference type="ARBA" id="ARBA00008335"/>
    </source>
</evidence>
<evidence type="ECO:0000256" key="5">
    <source>
        <dbReference type="ARBA" id="ARBA00022989"/>
    </source>
</evidence>
<dbReference type="InterPro" id="IPR051788">
    <property type="entry name" value="MFS_Transporter"/>
</dbReference>
<dbReference type="Pfam" id="PF07690">
    <property type="entry name" value="MFS_1"/>
    <property type="match status" value="1"/>
</dbReference>
<dbReference type="InterPro" id="IPR036259">
    <property type="entry name" value="MFS_trans_sf"/>
</dbReference>
<evidence type="ECO:0000256" key="4">
    <source>
        <dbReference type="ARBA" id="ARBA00022692"/>
    </source>
</evidence>
<gene>
    <name evidence="9" type="ORF">COLSTE_00015</name>
</gene>
<accession>B6G7H6</accession>
<feature type="region of interest" description="Disordered" evidence="7">
    <location>
        <begin position="272"/>
        <end position="291"/>
    </location>
</feature>
<feature type="transmembrane region" description="Helical" evidence="8">
    <location>
        <begin position="305"/>
        <end position="325"/>
    </location>
</feature>
<dbReference type="STRING" id="445975.COLSTE_00015"/>
<sequence>MASLLLAVIYLTFISLGLPDSLLGTAWPVMHVELAAPVAAQSLISIIISCCTIVSSLLTAKLVHKLGTGKLTALSVALTAGAILGFSATNAFWQLCLIAIPYGLGAGAIDSALNNYVALNYGARHMSWLHCCWGIGASVGPLVMGWALAGPLSWHGGYLAIGAMQAIITAALFLSLPLWKSTDGRVEDEAANERAAVQADPAGTSRAMHAGQAECANESNGPKHTQTVAQQACARTADHVECEWAAVEPECKQANPAALGHTQAEAAKPECRQANPAAPGHKQTVAHPERPLTNRELLRLPGARAAIGSFGTYCALEGSIGLWIASYLTMARGLDAATAASIVSQFFLGITIGRLVSGFAAQWLTSENQIRLGQVLIAGGLIGLVALNGGVAAGACTFVAGLGCAPIYPSIVALTPKRFGERASQGLVSLQMACAYAGSMLFPPVFGLVAGAGGAALIPLMAIALLGAHAVLAEHAVRATGR</sequence>
<reference evidence="9 10" key="1">
    <citation type="submission" date="2008-10" db="EMBL/GenBank/DDBJ databases">
        <title>Draft genome sequence of Collinsella stercoris (DSM 13279).</title>
        <authorList>
            <person name="Sudarsanam P."/>
            <person name="Ley R."/>
            <person name="Guruge J."/>
            <person name="Turnbaugh P.J."/>
            <person name="Mahowald M."/>
            <person name="Liep D."/>
            <person name="Gordon J."/>
        </authorList>
    </citation>
    <scope>NUCLEOTIDE SEQUENCE [LARGE SCALE GENOMIC DNA]</scope>
    <source>
        <strain evidence="9 10">DSM 13279</strain>
    </source>
</reference>
<dbReference type="GO" id="GO:0016020">
    <property type="term" value="C:membrane"/>
    <property type="evidence" value="ECO:0007669"/>
    <property type="project" value="TreeGrafter"/>
</dbReference>
<dbReference type="GO" id="GO:0012505">
    <property type="term" value="C:endomembrane system"/>
    <property type="evidence" value="ECO:0007669"/>
    <property type="project" value="UniProtKB-SubCell"/>
</dbReference>
<dbReference type="eggNOG" id="COG0738">
    <property type="taxonomic scope" value="Bacteria"/>
</dbReference>
<feature type="transmembrane region" description="Helical" evidence="8">
    <location>
        <begin position="99"/>
        <end position="119"/>
    </location>
</feature>
<protein>
    <submittedName>
        <fullName evidence="9">Transporter, major facilitator family protein</fullName>
    </submittedName>
</protein>
<feature type="transmembrane region" description="Helical" evidence="8">
    <location>
        <begin position="452"/>
        <end position="472"/>
    </location>
</feature>
<feature type="transmembrane region" description="Helical" evidence="8">
    <location>
        <begin position="131"/>
        <end position="149"/>
    </location>
</feature>
<dbReference type="RefSeq" id="WP_006719321.1">
    <property type="nucleotide sequence ID" value="NZ_CP085935.1"/>
</dbReference>
<dbReference type="InterPro" id="IPR011701">
    <property type="entry name" value="MFS"/>
</dbReference>
<dbReference type="Proteomes" id="UP000003560">
    <property type="component" value="Unassembled WGS sequence"/>
</dbReference>
<evidence type="ECO:0000256" key="7">
    <source>
        <dbReference type="SAM" id="MobiDB-lite"/>
    </source>
</evidence>
<evidence type="ECO:0000313" key="9">
    <source>
        <dbReference type="EMBL" id="EEA91746.1"/>
    </source>
</evidence>
<dbReference type="Gene3D" id="1.20.1250.20">
    <property type="entry name" value="MFS general substrate transporter like domains"/>
    <property type="match status" value="2"/>
</dbReference>
<feature type="transmembrane region" description="Helical" evidence="8">
    <location>
        <begin position="71"/>
        <end position="93"/>
    </location>
</feature>
<keyword evidence="3" id="KW-0813">Transport</keyword>
<dbReference type="AlphaFoldDB" id="B6G7H6"/>
<dbReference type="PANTHER" id="PTHR23514:SF3">
    <property type="entry name" value="BYPASS OF STOP CODON PROTEIN 6"/>
    <property type="match status" value="1"/>
</dbReference>
<dbReference type="HOGENOM" id="CLU_021993_2_0_11"/>
<name>B6G7H6_9ACTN</name>
<dbReference type="EMBL" id="ABXJ01000003">
    <property type="protein sequence ID" value="EEA91746.1"/>
    <property type="molecule type" value="Genomic_DNA"/>
</dbReference>
<dbReference type="GeneID" id="98002446"/>
<evidence type="ECO:0000256" key="1">
    <source>
        <dbReference type="ARBA" id="ARBA00004127"/>
    </source>
</evidence>
<dbReference type="OrthoDB" id="9795150at2"/>
<feature type="transmembrane region" description="Helical" evidence="8">
    <location>
        <begin position="155"/>
        <end position="176"/>
    </location>
</feature>
<dbReference type="GO" id="GO:0022857">
    <property type="term" value="F:transmembrane transporter activity"/>
    <property type="evidence" value="ECO:0007669"/>
    <property type="project" value="InterPro"/>
</dbReference>
<evidence type="ECO:0000313" key="10">
    <source>
        <dbReference type="Proteomes" id="UP000003560"/>
    </source>
</evidence>
<evidence type="ECO:0000256" key="3">
    <source>
        <dbReference type="ARBA" id="ARBA00022448"/>
    </source>
</evidence>
<organism evidence="9 10">
    <name type="scientific">Collinsella stercoris DSM 13279</name>
    <dbReference type="NCBI Taxonomy" id="445975"/>
    <lineage>
        <taxon>Bacteria</taxon>
        <taxon>Bacillati</taxon>
        <taxon>Actinomycetota</taxon>
        <taxon>Coriobacteriia</taxon>
        <taxon>Coriobacteriales</taxon>
        <taxon>Coriobacteriaceae</taxon>
        <taxon>Collinsella</taxon>
    </lineage>
</organism>
<comment type="similarity">
    <text evidence="2">Belongs to the major facilitator superfamily.</text>
</comment>
<keyword evidence="10" id="KW-1185">Reference proteome</keyword>
<keyword evidence="5 8" id="KW-1133">Transmembrane helix</keyword>